<dbReference type="Gene3D" id="3.30.2400.30">
    <property type="match status" value="1"/>
</dbReference>
<accession>A0A346PHJ7</accession>
<evidence type="ECO:0000313" key="2">
    <source>
        <dbReference type="Proteomes" id="UP000258707"/>
    </source>
</evidence>
<proteinExistence type="predicted"/>
<reference evidence="2" key="1">
    <citation type="submission" date="2017-10" db="EMBL/GenBank/DDBJ databases">
        <title>Phenotypic and genomic properties of facultatively anaerobic sulfur-reducing natronoarchaea from hypersaline soda lakes.</title>
        <authorList>
            <person name="Sorokin D.Y."/>
            <person name="Kublanov I.V."/>
            <person name="Roman P."/>
            <person name="Sinninghe Damste J.S."/>
            <person name="Golyshin P.N."/>
            <person name="Rojo D."/>
            <person name="Ciordia S."/>
            <person name="Mena Md.C."/>
            <person name="Ferrer M."/>
            <person name="Messina E."/>
            <person name="Smedile F."/>
            <person name="La Spada G."/>
            <person name="La Cono V."/>
            <person name="Yakimov M.M."/>
        </authorList>
    </citation>
    <scope>NUCLEOTIDE SEQUENCE [LARGE SCALE GENOMIC DNA]</scope>
    <source>
        <strain evidence="2">AArc1</strain>
    </source>
</reference>
<dbReference type="Proteomes" id="UP000258707">
    <property type="component" value="Chromosome"/>
</dbReference>
<name>A0A346PHJ7_9EURY</name>
<dbReference type="AlphaFoldDB" id="A0A346PHJ7"/>
<dbReference type="KEGG" id="nan:AArc1_2679"/>
<protein>
    <recommendedName>
        <fullName evidence="3">Bacteriocin</fullName>
    </recommendedName>
</protein>
<sequence length="370" mass="41701">MAEEFEAGTRLHETALFNPVKSVRENAWKQIRAQSPIGPDMWEELDQAVGIQGPKAELTADSSLQVDSWQEYAETILDDQFVESTVIDQLEGAGFSVSASLFRYAYFDRLRSERMDATVSMNARARSVQEMPANALHGVPLWIHHVDYEFDSREVQNAMQFGDDLDASVGREARRALNRSEHSMLWNSEGREVPTDRGTLAVTGLDSDNDLILQASGSNGWIGDPNEILADFKELHDTVEEQDDVQDEDDVPLVSQVGGWVFVPRKLWGEVDREDYETEATDEPIMERLERKYPYLNIVPAPRLDGDTCILLLNDTRYFQIVNAQGVTNTNWEVDGGFGLRNKTLSSRTPFVRRSPDGIRGIVRMTGIDA</sequence>
<dbReference type="EMBL" id="CP024047">
    <property type="protein sequence ID" value="AXR78992.1"/>
    <property type="molecule type" value="Genomic_DNA"/>
</dbReference>
<evidence type="ECO:0000313" key="1">
    <source>
        <dbReference type="EMBL" id="AXR78992.1"/>
    </source>
</evidence>
<gene>
    <name evidence="1" type="ORF">AArc1_2679</name>
</gene>
<organism evidence="1 2">
    <name type="scientific">Natrarchaeobaculum sulfurireducens</name>
    <dbReference type="NCBI Taxonomy" id="2044521"/>
    <lineage>
        <taxon>Archaea</taxon>
        <taxon>Methanobacteriati</taxon>
        <taxon>Methanobacteriota</taxon>
        <taxon>Stenosarchaea group</taxon>
        <taxon>Halobacteria</taxon>
        <taxon>Halobacteriales</taxon>
        <taxon>Natrialbaceae</taxon>
        <taxon>Natrarchaeobaculum</taxon>
    </lineage>
</organism>
<evidence type="ECO:0008006" key="3">
    <source>
        <dbReference type="Google" id="ProtNLM"/>
    </source>
</evidence>